<dbReference type="Proteomes" id="UP000606786">
    <property type="component" value="Unassembled WGS sequence"/>
</dbReference>
<accession>A0A811U905</accession>
<gene>
    <name evidence="1" type="ORF">CCAP1982_LOCUS3549</name>
</gene>
<organism evidence="1 2">
    <name type="scientific">Ceratitis capitata</name>
    <name type="common">Mediterranean fruit fly</name>
    <name type="synonym">Tephritis capitata</name>
    <dbReference type="NCBI Taxonomy" id="7213"/>
    <lineage>
        <taxon>Eukaryota</taxon>
        <taxon>Metazoa</taxon>
        <taxon>Ecdysozoa</taxon>
        <taxon>Arthropoda</taxon>
        <taxon>Hexapoda</taxon>
        <taxon>Insecta</taxon>
        <taxon>Pterygota</taxon>
        <taxon>Neoptera</taxon>
        <taxon>Endopterygota</taxon>
        <taxon>Diptera</taxon>
        <taxon>Brachycera</taxon>
        <taxon>Muscomorpha</taxon>
        <taxon>Tephritoidea</taxon>
        <taxon>Tephritidae</taxon>
        <taxon>Ceratitis</taxon>
        <taxon>Ceratitis</taxon>
    </lineage>
</organism>
<dbReference type="AlphaFoldDB" id="A0A811U905"/>
<comment type="caution">
    <text evidence="1">The sequence shown here is derived from an EMBL/GenBank/DDBJ whole genome shotgun (WGS) entry which is preliminary data.</text>
</comment>
<dbReference type="EMBL" id="CAJHJT010000001">
    <property type="protein sequence ID" value="CAD6994818.1"/>
    <property type="molecule type" value="Genomic_DNA"/>
</dbReference>
<evidence type="ECO:0000313" key="2">
    <source>
        <dbReference type="Proteomes" id="UP000606786"/>
    </source>
</evidence>
<protein>
    <submittedName>
        <fullName evidence="1">(Mediterranean fruit fly) hypothetical protein</fullName>
    </submittedName>
</protein>
<keyword evidence="2" id="KW-1185">Reference proteome</keyword>
<sequence length="107" mass="11881">MKTEQGGYKIAQQRNLSVSISFNLTKHALSLLSSSVPQRAHIQYFKGSLHFSVMIVGLFISSQSQLPMQVFGSMEIVFINQEASLEDKMIIASREAVNVENDAGNFN</sequence>
<evidence type="ECO:0000313" key="1">
    <source>
        <dbReference type="EMBL" id="CAD6994818.1"/>
    </source>
</evidence>
<proteinExistence type="predicted"/>
<name>A0A811U905_CERCA</name>
<reference evidence="1" key="1">
    <citation type="submission" date="2020-11" db="EMBL/GenBank/DDBJ databases">
        <authorList>
            <person name="Whitehead M."/>
        </authorList>
    </citation>
    <scope>NUCLEOTIDE SEQUENCE</scope>
    <source>
        <strain evidence="1">EGII</strain>
    </source>
</reference>